<feature type="transmembrane region" description="Helical" evidence="10">
    <location>
        <begin position="18"/>
        <end position="41"/>
    </location>
</feature>
<dbReference type="GO" id="GO:0006935">
    <property type="term" value="P:chemotaxis"/>
    <property type="evidence" value="ECO:0007669"/>
    <property type="project" value="UniProtKB-KW"/>
</dbReference>
<keyword evidence="6 10" id="KW-0812">Transmembrane</keyword>
<feature type="region of interest" description="Disordered" evidence="11">
    <location>
        <begin position="151"/>
        <end position="172"/>
    </location>
</feature>
<evidence type="ECO:0000256" key="3">
    <source>
        <dbReference type="ARBA" id="ARBA00008281"/>
    </source>
</evidence>
<dbReference type="RefSeq" id="WP_055450398.1">
    <property type="nucleotide sequence ID" value="NZ_CYHF01000004.1"/>
</dbReference>
<evidence type="ECO:0000256" key="5">
    <source>
        <dbReference type="ARBA" id="ARBA00022500"/>
    </source>
</evidence>
<dbReference type="STRING" id="339866.GCA_001418255_01503"/>
<dbReference type="PANTHER" id="PTHR35091:SF2">
    <property type="entry name" value="FLAGELLAR PROTEIN FLIL"/>
    <property type="match status" value="1"/>
</dbReference>
<evidence type="ECO:0000256" key="1">
    <source>
        <dbReference type="ARBA" id="ARBA00002254"/>
    </source>
</evidence>
<keyword evidence="13" id="KW-1185">Reference proteome</keyword>
<evidence type="ECO:0000256" key="10">
    <source>
        <dbReference type="RuleBase" id="RU364125"/>
    </source>
</evidence>
<keyword evidence="5 10" id="KW-0145">Chemotaxis</keyword>
<keyword evidence="8 10" id="KW-1133">Transmembrane helix</keyword>
<evidence type="ECO:0000313" key="13">
    <source>
        <dbReference type="Proteomes" id="UP000183649"/>
    </source>
</evidence>
<proteinExistence type="inferred from homology"/>
<keyword evidence="12" id="KW-0969">Cilium</keyword>
<dbReference type="Proteomes" id="UP000183649">
    <property type="component" value="Unassembled WGS sequence"/>
</dbReference>
<evidence type="ECO:0000256" key="8">
    <source>
        <dbReference type="ARBA" id="ARBA00022989"/>
    </source>
</evidence>
<comment type="similarity">
    <text evidence="3 10">Belongs to the FliL family.</text>
</comment>
<reference evidence="13" key="1">
    <citation type="submission" date="2015-08" db="EMBL/GenBank/DDBJ databases">
        <authorList>
            <person name="Varghese N."/>
        </authorList>
    </citation>
    <scope>NUCLEOTIDE SEQUENCE [LARGE SCALE GENOMIC DNA]</scope>
    <source>
        <strain evidence="13">DSM 18181</strain>
    </source>
</reference>
<evidence type="ECO:0000256" key="2">
    <source>
        <dbReference type="ARBA" id="ARBA00004162"/>
    </source>
</evidence>
<dbReference type="Pfam" id="PF03748">
    <property type="entry name" value="FliL"/>
    <property type="match status" value="1"/>
</dbReference>
<dbReference type="OrthoDB" id="5297029at2"/>
<dbReference type="EMBL" id="CYHF01000004">
    <property type="protein sequence ID" value="CUA96766.1"/>
    <property type="molecule type" value="Genomic_DNA"/>
</dbReference>
<organism evidence="12 13">
    <name type="scientific">Thiomonas bhubaneswarensis</name>
    <dbReference type="NCBI Taxonomy" id="339866"/>
    <lineage>
        <taxon>Bacteria</taxon>
        <taxon>Pseudomonadati</taxon>
        <taxon>Pseudomonadota</taxon>
        <taxon>Betaproteobacteria</taxon>
        <taxon>Burkholderiales</taxon>
        <taxon>Thiomonas</taxon>
    </lineage>
</organism>
<evidence type="ECO:0000313" key="12">
    <source>
        <dbReference type="EMBL" id="CUA96766.1"/>
    </source>
</evidence>
<dbReference type="AlphaFoldDB" id="A0A0K6I113"/>
<evidence type="ECO:0000256" key="4">
    <source>
        <dbReference type="ARBA" id="ARBA00022475"/>
    </source>
</evidence>
<keyword evidence="4" id="KW-1003">Cell membrane</keyword>
<evidence type="ECO:0000256" key="9">
    <source>
        <dbReference type="ARBA" id="ARBA00023136"/>
    </source>
</evidence>
<protein>
    <recommendedName>
        <fullName evidence="10">Flagellar protein FliL</fullName>
    </recommendedName>
</protein>
<dbReference type="GO" id="GO:0071978">
    <property type="term" value="P:bacterial-type flagellum-dependent swarming motility"/>
    <property type="evidence" value="ECO:0007669"/>
    <property type="project" value="TreeGrafter"/>
</dbReference>
<dbReference type="InterPro" id="IPR005503">
    <property type="entry name" value="FliL"/>
</dbReference>
<comment type="function">
    <text evidence="1 10">Controls the rotational direction of flagella during chemotaxis.</text>
</comment>
<comment type="subcellular location">
    <subcellularLocation>
        <location evidence="10">Cell inner membrane</location>
    </subcellularLocation>
    <subcellularLocation>
        <location evidence="2">Cell membrane</location>
        <topology evidence="2">Single-pass membrane protein</topology>
    </subcellularLocation>
</comment>
<keyword evidence="9 10" id="KW-0472">Membrane</keyword>
<evidence type="ECO:0000256" key="11">
    <source>
        <dbReference type="SAM" id="MobiDB-lite"/>
    </source>
</evidence>
<dbReference type="GO" id="GO:0005886">
    <property type="term" value="C:plasma membrane"/>
    <property type="evidence" value="ECO:0007669"/>
    <property type="project" value="UniProtKB-SubCell"/>
</dbReference>
<evidence type="ECO:0000256" key="7">
    <source>
        <dbReference type="ARBA" id="ARBA00022779"/>
    </source>
</evidence>
<dbReference type="GO" id="GO:0009425">
    <property type="term" value="C:bacterial-type flagellum basal body"/>
    <property type="evidence" value="ECO:0007669"/>
    <property type="project" value="InterPro"/>
</dbReference>
<keyword evidence="12" id="KW-0966">Cell projection</keyword>
<keyword evidence="12" id="KW-0282">Flagellum</keyword>
<name>A0A0K6I113_9BURK</name>
<sequence length="189" mass="19815">MAEQEAKAKEKGGGKTKLIIIILVAVIVLMAGGGAAAFFLMKPKAPPSAAELAAAAAAEKAKNMRFISMEPFVTNLQSTDGTVHYLQVKIDLKTYDPSVEAKVKLMTPELRNNILRILAAQSTDKIETVESRDHLRDEILKSVNKVLEGAPAVAGGGGGHGESSAAPAPAHGHDGAPIDGVYFTAFVVQ</sequence>
<gene>
    <name evidence="12" type="ORF">Ga0061069_104273</name>
</gene>
<dbReference type="PANTHER" id="PTHR35091">
    <property type="entry name" value="FLAGELLAR PROTEIN FLIL"/>
    <property type="match status" value="1"/>
</dbReference>
<evidence type="ECO:0000256" key="6">
    <source>
        <dbReference type="ARBA" id="ARBA00022692"/>
    </source>
</evidence>
<accession>A0A0K6I113</accession>
<keyword evidence="10" id="KW-0997">Cell inner membrane</keyword>
<keyword evidence="7 10" id="KW-0283">Flagellar rotation</keyword>